<proteinExistence type="predicted"/>
<feature type="region of interest" description="Disordered" evidence="1">
    <location>
        <begin position="23"/>
        <end position="47"/>
    </location>
</feature>
<dbReference type="Pfam" id="PF07995">
    <property type="entry name" value="GSDH"/>
    <property type="match status" value="1"/>
</dbReference>
<feature type="domain" description="Glucose/Sorbosone dehydrogenase" evidence="3">
    <location>
        <begin position="58"/>
        <end position="378"/>
    </location>
</feature>
<dbReference type="PROSITE" id="PS51257">
    <property type="entry name" value="PROKAR_LIPOPROTEIN"/>
    <property type="match status" value="1"/>
</dbReference>
<accession>A0A5R9B7Q6</accession>
<feature type="compositionally biased region" description="Polar residues" evidence="1">
    <location>
        <begin position="23"/>
        <end position="33"/>
    </location>
</feature>
<evidence type="ECO:0000256" key="2">
    <source>
        <dbReference type="SAM" id="SignalP"/>
    </source>
</evidence>
<feature type="compositionally biased region" description="Acidic residues" evidence="1">
    <location>
        <begin position="34"/>
        <end position="47"/>
    </location>
</feature>
<evidence type="ECO:0000259" key="3">
    <source>
        <dbReference type="Pfam" id="PF07995"/>
    </source>
</evidence>
<keyword evidence="5" id="KW-1185">Reference proteome</keyword>
<dbReference type="RefSeq" id="WP_138254051.1">
    <property type="nucleotide sequence ID" value="NZ_VAVZ01000045.1"/>
</dbReference>
<keyword evidence="2" id="KW-0732">Signal</keyword>
<feature type="signal peptide" evidence="2">
    <location>
        <begin position="1"/>
        <end position="22"/>
    </location>
</feature>
<evidence type="ECO:0000313" key="4">
    <source>
        <dbReference type="EMBL" id="TLP93428.1"/>
    </source>
</evidence>
<gene>
    <name evidence="4" type="ORF">FEF26_13430</name>
</gene>
<dbReference type="PANTHER" id="PTHR19328:SF75">
    <property type="entry name" value="ALDOSE SUGAR DEHYDROGENASE YLII"/>
    <property type="match status" value="1"/>
</dbReference>
<dbReference type="InterPro" id="IPR011042">
    <property type="entry name" value="6-blade_b-propeller_TolB-like"/>
</dbReference>
<dbReference type="OrthoDB" id="9770043at2"/>
<protein>
    <submittedName>
        <fullName evidence="4">PQQ-dependent sugar dehydrogenase</fullName>
    </submittedName>
</protein>
<comment type="caution">
    <text evidence="4">The sequence shown here is derived from an EMBL/GenBank/DDBJ whole genome shotgun (WGS) entry which is preliminary data.</text>
</comment>
<name>A0A5R9B7Q6_9MICC</name>
<reference evidence="4 5" key="1">
    <citation type="submission" date="2019-05" db="EMBL/GenBank/DDBJ databases">
        <title>Nesterenkonia sp. GY074 isolated from the Southern Atlantic Ocean.</title>
        <authorList>
            <person name="Zhang G."/>
        </authorList>
    </citation>
    <scope>NUCLEOTIDE SEQUENCE [LARGE SCALE GENOMIC DNA]</scope>
    <source>
        <strain evidence="4 5">GY074</strain>
    </source>
</reference>
<dbReference type="Gene3D" id="2.120.10.30">
    <property type="entry name" value="TolB, C-terminal domain"/>
    <property type="match status" value="1"/>
</dbReference>
<dbReference type="Proteomes" id="UP000310458">
    <property type="component" value="Unassembled WGS sequence"/>
</dbReference>
<dbReference type="AlphaFoldDB" id="A0A5R9B7Q6"/>
<feature type="chain" id="PRO_5024440551" evidence="2">
    <location>
        <begin position="23"/>
        <end position="386"/>
    </location>
</feature>
<organism evidence="4 5">
    <name type="scientific">Nesterenkonia salmonea</name>
    <dbReference type="NCBI Taxonomy" id="1804987"/>
    <lineage>
        <taxon>Bacteria</taxon>
        <taxon>Bacillati</taxon>
        <taxon>Actinomycetota</taxon>
        <taxon>Actinomycetes</taxon>
        <taxon>Micrococcales</taxon>
        <taxon>Micrococcaceae</taxon>
        <taxon>Nesterenkonia</taxon>
    </lineage>
</organism>
<sequence length="386" mass="41293">MRKALTLASTPFLLLLLGCASDSPTDGETATSDPDTETAAEGTEDPTTDFDAVEHEQFDAPWALEFLPGTDHLVITERTGGLMLRDQDSGEVREISGAPAVDSAGQGGMHDVIASPTFEEDQTIYLSWVRSVDGGAQGVVGRAELDVDDASLGDVEEIWQQDPASGNGHFALRMQADDDHLFITSGDRQELNPAQDMESNLGTIVRLTLDGEPAADNPFADEGGAAADFYTIGHRNPLGIATDSQGNLWSSEMGPEGGDELNLILEGANYGWPEVSMGVHYGGGDIPDHSDDDDFEAPRAYWVPAISPGNLMIYQGDLFTEWQDSALLGGLSGQNLVRVELDGDSAEPVQEWDMGDRIRAVEEAPDGAVWIATDEGALMELLPARD</sequence>
<dbReference type="EMBL" id="VAVZ01000045">
    <property type="protein sequence ID" value="TLP93428.1"/>
    <property type="molecule type" value="Genomic_DNA"/>
</dbReference>
<dbReference type="InterPro" id="IPR012938">
    <property type="entry name" value="Glc/Sorbosone_DH"/>
</dbReference>
<evidence type="ECO:0000313" key="5">
    <source>
        <dbReference type="Proteomes" id="UP000310458"/>
    </source>
</evidence>
<dbReference type="SUPFAM" id="SSF50952">
    <property type="entry name" value="Soluble quinoprotein glucose dehydrogenase"/>
    <property type="match status" value="1"/>
</dbReference>
<evidence type="ECO:0000256" key="1">
    <source>
        <dbReference type="SAM" id="MobiDB-lite"/>
    </source>
</evidence>
<dbReference type="PANTHER" id="PTHR19328">
    <property type="entry name" value="HEDGEHOG-INTERACTING PROTEIN"/>
    <property type="match status" value="1"/>
</dbReference>
<dbReference type="InterPro" id="IPR011041">
    <property type="entry name" value="Quinoprot_gluc/sorb_DH_b-prop"/>
</dbReference>